<dbReference type="GO" id="GO:0003677">
    <property type="term" value="F:DNA binding"/>
    <property type="evidence" value="ECO:0007669"/>
    <property type="project" value="InterPro"/>
</dbReference>
<dbReference type="GO" id="GO:0006304">
    <property type="term" value="P:DNA modification"/>
    <property type="evidence" value="ECO:0007669"/>
    <property type="project" value="InterPro"/>
</dbReference>
<evidence type="ECO:0000313" key="2">
    <source>
        <dbReference type="EMBL" id="QFY42533.1"/>
    </source>
</evidence>
<gene>
    <name evidence="2" type="ORF">F6R98_07750</name>
</gene>
<proteinExistence type="predicted"/>
<dbReference type="RefSeq" id="WP_153248529.1">
    <property type="nucleotide sequence ID" value="NZ_CP135727.1"/>
</dbReference>
<evidence type="ECO:0000313" key="3">
    <source>
        <dbReference type="Proteomes" id="UP000325755"/>
    </source>
</evidence>
<name>A0A5Q0BF91_9GAMM</name>
<sequence length="69" mass="7575">MTGTTASPNQIECVDYIIQELTQNGVMEIDRLNQTPFIDINPLGPEGVFPSAKVDRLVEALSEIRSRAA</sequence>
<dbReference type="Proteomes" id="UP000325755">
    <property type="component" value="Chromosome"/>
</dbReference>
<dbReference type="InParanoid" id="A0A5Q0BF91"/>
<feature type="domain" description="EcoEI R protein C-terminal" evidence="1">
    <location>
        <begin position="5"/>
        <end position="63"/>
    </location>
</feature>
<evidence type="ECO:0000259" key="1">
    <source>
        <dbReference type="Pfam" id="PF08463"/>
    </source>
</evidence>
<keyword evidence="3" id="KW-1185">Reference proteome</keyword>
<organism evidence="2 3">
    <name type="scientific">Candidatus Methylospira mobilis</name>
    <dbReference type="NCBI Taxonomy" id="1808979"/>
    <lineage>
        <taxon>Bacteria</taxon>
        <taxon>Pseudomonadati</taxon>
        <taxon>Pseudomonadota</taxon>
        <taxon>Gammaproteobacteria</taxon>
        <taxon>Methylococcales</taxon>
        <taxon>Methylococcaceae</taxon>
        <taxon>Candidatus Methylospira</taxon>
    </lineage>
</organism>
<dbReference type="OrthoDB" id="9776021at2"/>
<dbReference type="Pfam" id="PF08463">
    <property type="entry name" value="EcoEI_R_C"/>
    <property type="match status" value="1"/>
</dbReference>
<dbReference type="InterPro" id="IPR013670">
    <property type="entry name" value="EcoEI_R_C_dom"/>
</dbReference>
<dbReference type="KEGG" id="mmob:F6R98_07750"/>
<dbReference type="EMBL" id="CP044205">
    <property type="protein sequence ID" value="QFY42533.1"/>
    <property type="molecule type" value="Genomic_DNA"/>
</dbReference>
<dbReference type="AlphaFoldDB" id="A0A5Q0BF91"/>
<accession>A0A5Q0BF91</accession>
<reference evidence="2 3" key="1">
    <citation type="submission" date="2019-09" db="EMBL/GenBank/DDBJ databases">
        <title>Ecophysiology of the spiral-shaped methanotroph Methylospira mobilis as revealed by the complete genome sequence.</title>
        <authorList>
            <person name="Oshkin I.Y."/>
            <person name="Dedysh S.N."/>
            <person name="Miroshnikov K."/>
            <person name="Danilova O.V."/>
            <person name="Hakobyan A."/>
            <person name="Liesack W."/>
        </authorList>
    </citation>
    <scope>NUCLEOTIDE SEQUENCE [LARGE SCALE GENOMIC DNA]</scope>
    <source>
        <strain evidence="2 3">Shm1</strain>
    </source>
</reference>
<protein>
    <recommendedName>
        <fullName evidence="1">EcoEI R protein C-terminal domain-containing protein</fullName>
    </recommendedName>
</protein>
<dbReference type="GO" id="GO:0003824">
    <property type="term" value="F:catalytic activity"/>
    <property type="evidence" value="ECO:0007669"/>
    <property type="project" value="InterPro"/>
</dbReference>